<feature type="compositionally biased region" description="Polar residues" evidence="1">
    <location>
        <begin position="87"/>
        <end position="96"/>
    </location>
</feature>
<reference evidence="3" key="1">
    <citation type="journal article" date="2018" name="Nat. Microbiol.">
        <title>Leveraging single-cell genomics to expand the fungal tree of life.</title>
        <authorList>
            <person name="Ahrendt S.R."/>
            <person name="Quandt C.A."/>
            <person name="Ciobanu D."/>
            <person name="Clum A."/>
            <person name="Salamov A."/>
            <person name="Andreopoulos B."/>
            <person name="Cheng J.F."/>
            <person name="Woyke T."/>
            <person name="Pelin A."/>
            <person name="Henrissat B."/>
            <person name="Reynolds N.K."/>
            <person name="Benny G.L."/>
            <person name="Smith M.E."/>
            <person name="James T.Y."/>
            <person name="Grigoriev I.V."/>
        </authorList>
    </citation>
    <scope>NUCLEOTIDE SEQUENCE [LARGE SCALE GENOMIC DNA]</scope>
    <source>
        <strain evidence="3">CSF55</strain>
    </source>
</reference>
<evidence type="ECO:0000256" key="1">
    <source>
        <dbReference type="SAM" id="MobiDB-lite"/>
    </source>
</evidence>
<dbReference type="Proteomes" id="UP000281549">
    <property type="component" value="Unassembled WGS sequence"/>
</dbReference>
<gene>
    <name evidence="2" type="ORF">ROZALSC1DRAFT_25753</name>
</gene>
<name>A0A4P9YA13_ROZAC</name>
<proteinExistence type="predicted"/>
<dbReference type="AlphaFoldDB" id="A0A4P9YA13"/>
<evidence type="ECO:0000313" key="3">
    <source>
        <dbReference type="Proteomes" id="UP000281549"/>
    </source>
</evidence>
<feature type="compositionally biased region" description="Basic and acidic residues" evidence="1">
    <location>
        <begin position="60"/>
        <end position="72"/>
    </location>
</feature>
<protein>
    <submittedName>
        <fullName evidence="2">Uncharacterized protein</fullName>
    </submittedName>
</protein>
<sequence>MFEEQTASSKARASSSAKTMVFSTFSVLEMAAEDLICVRLKRRISSKGKVSMDNCSEHGLKPNDFLKSERQGQRRVSVDTGALDGIHSTSAGSSNGYYGETITYWDTEQPI</sequence>
<accession>A0A4P9YA13</accession>
<evidence type="ECO:0000313" key="2">
    <source>
        <dbReference type="EMBL" id="RKP16026.1"/>
    </source>
</evidence>
<feature type="region of interest" description="Disordered" evidence="1">
    <location>
        <begin position="60"/>
        <end position="99"/>
    </location>
</feature>
<organism evidence="2 3">
    <name type="scientific">Rozella allomycis (strain CSF55)</name>
    <dbReference type="NCBI Taxonomy" id="988480"/>
    <lineage>
        <taxon>Eukaryota</taxon>
        <taxon>Fungi</taxon>
        <taxon>Fungi incertae sedis</taxon>
        <taxon>Cryptomycota</taxon>
        <taxon>Cryptomycota incertae sedis</taxon>
        <taxon>Rozella</taxon>
    </lineage>
</organism>
<dbReference type="EMBL" id="ML007123">
    <property type="protein sequence ID" value="RKP16026.1"/>
    <property type="molecule type" value="Genomic_DNA"/>
</dbReference>